<dbReference type="STRING" id="1891926.Fuma_00763"/>
<evidence type="ECO:0000259" key="2">
    <source>
        <dbReference type="Pfam" id="PF02563"/>
    </source>
</evidence>
<reference evidence="3 4" key="1">
    <citation type="journal article" date="2016" name="Front. Microbiol.">
        <title>Fuerstia marisgermanicae gen. nov., sp. nov., an Unusual Member of the Phylum Planctomycetes from the German Wadden Sea.</title>
        <authorList>
            <person name="Kohn T."/>
            <person name="Heuer A."/>
            <person name="Jogler M."/>
            <person name="Vollmers J."/>
            <person name="Boedeker C."/>
            <person name="Bunk B."/>
            <person name="Rast P."/>
            <person name="Borchert D."/>
            <person name="Glockner I."/>
            <person name="Freese H.M."/>
            <person name="Klenk H.P."/>
            <person name="Overmann J."/>
            <person name="Kaster A.K."/>
            <person name="Rohde M."/>
            <person name="Wiegand S."/>
            <person name="Jogler C."/>
        </authorList>
    </citation>
    <scope>NUCLEOTIDE SEQUENCE [LARGE SCALE GENOMIC DNA]</scope>
    <source>
        <strain evidence="3 4">NH11</strain>
    </source>
</reference>
<gene>
    <name evidence="3" type="ORF">Fuma_00763</name>
</gene>
<evidence type="ECO:0000256" key="1">
    <source>
        <dbReference type="ARBA" id="ARBA00022729"/>
    </source>
</evidence>
<dbReference type="PANTHER" id="PTHR33619:SF3">
    <property type="entry name" value="POLYSACCHARIDE EXPORT PROTEIN GFCE-RELATED"/>
    <property type="match status" value="1"/>
</dbReference>
<dbReference type="GO" id="GO:0015159">
    <property type="term" value="F:polysaccharide transmembrane transporter activity"/>
    <property type="evidence" value="ECO:0007669"/>
    <property type="project" value="InterPro"/>
</dbReference>
<dbReference type="InterPro" id="IPR049712">
    <property type="entry name" value="Poly_export"/>
</dbReference>
<dbReference type="Pfam" id="PF02563">
    <property type="entry name" value="Poly_export"/>
    <property type="match status" value="1"/>
</dbReference>
<dbReference type="RefSeq" id="WP_158520844.1">
    <property type="nucleotide sequence ID" value="NZ_CP017641.1"/>
</dbReference>
<dbReference type="AlphaFoldDB" id="A0A1P8WAS2"/>
<organism evidence="3 4">
    <name type="scientific">Fuerstiella marisgermanici</name>
    <dbReference type="NCBI Taxonomy" id="1891926"/>
    <lineage>
        <taxon>Bacteria</taxon>
        <taxon>Pseudomonadati</taxon>
        <taxon>Planctomycetota</taxon>
        <taxon>Planctomycetia</taxon>
        <taxon>Planctomycetales</taxon>
        <taxon>Planctomycetaceae</taxon>
        <taxon>Fuerstiella</taxon>
    </lineage>
</organism>
<protein>
    <submittedName>
        <fullName evidence="3">Polysaccharide biosynthesis/export protein</fullName>
    </submittedName>
</protein>
<keyword evidence="1" id="KW-0732">Signal</keyword>
<name>A0A1P8WAS2_9PLAN</name>
<dbReference type="EMBL" id="CP017641">
    <property type="protein sequence ID" value="APZ91177.1"/>
    <property type="molecule type" value="Genomic_DNA"/>
</dbReference>
<keyword evidence="4" id="KW-1185">Reference proteome</keyword>
<dbReference type="KEGG" id="fmr:Fuma_00763"/>
<accession>A0A1P8WAS2</accession>
<evidence type="ECO:0000313" key="4">
    <source>
        <dbReference type="Proteomes" id="UP000187735"/>
    </source>
</evidence>
<proteinExistence type="predicted"/>
<dbReference type="PANTHER" id="PTHR33619">
    <property type="entry name" value="POLYSACCHARIDE EXPORT PROTEIN GFCE-RELATED"/>
    <property type="match status" value="1"/>
</dbReference>
<evidence type="ECO:0000313" key="3">
    <source>
        <dbReference type="EMBL" id="APZ91177.1"/>
    </source>
</evidence>
<sequence length="445" mass="48132">MTNSTTTTQPGRHQSGVTRRTHLVVPMLALLGMGSFLTGCSTITGVPVSRVPKQLLTNYEKDDFQDISMLRLRQDPPEFYALGPGDVLGVFVKGVLGDEDKLPPVHYPENSSLPPAVGYPTPVREDGTLSLPIIKPVNVEGLSLIEATEKVRQAYIGGPAPILPPDSQVDLTMIRRRTVRVLVIREESGAVADVTKRGTGHVVDLPAYENDVLHALSETGGMPGLDAENQVLIYRGMFKDGMDYDRILNSACIENCHNCEDNCFCDERPMPDPPNVTRIPLRYHPTEPPQFEQNDILLSDGDIIIIRSRDSETFFTAGLLGGGEHLLPRDKDLDVLGAIAMAGGPLGNGGTGISAIGAGARGGFGGGTASGSNCQPSQVIVIRELPCGNQISIKIDLNRALQNPSERILIQPNDVVMLRYKLSEEVANVFLQLLPSYLIGNGLRR</sequence>
<dbReference type="OrthoDB" id="233929at2"/>
<dbReference type="InterPro" id="IPR003715">
    <property type="entry name" value="Poly_export_N"/>
</dbReference>
<dbReference type="Proteomes" id="UP000187735">
    <property type="component" value="Chromosome"/>
</dbReference>
<feature type="domain" description="Polysaccharide export protein N-terminal" evidence="2">
    <location>
        <begin position="76"/>
        <end position="157"/>
    </location>
</feature>